<dbReference type="Proteomes" id="UP000475385">
    <property type="component" value="Unassembled WGS sequence"/>
</dbReference>
<feature type="transmembrane region" description="Helical" evidence="5">
    <location>
        <begin position="231"/>
        <end position="251"/>
    </location>
</feature>
<reference evidence="6 7" key="1">
    <citation type="submission" date="2020-03" db="EMBL/GenBank/DDBJ databases">
        <title>Roseomonas stagni sp. nov., isolated from pond water in Japan.</title>
        <authorList>
            <person name="Furuhata K."/>
            <person name="Miyamoto H."/>
            <person name="Goto K."/>
        </authorList>
    </citation>
    <scope>NUCLEOTIDE SEQUENCE [LARGE SCALE GENOMIC DNA]</scope>
    <source>
        <strain evidence="6 7">PeD5</strain>
    </source>
</reference>
<accession>A0A6M1LLM6</accession>
<dbReference type="InterPro" id="IPR002781">
    <property type="entry name" value="TM_pro_TauE-like"/>
</dbReference>
<comment type="similarity">
    <text evidence="5">Belongs to the 4-toluene sulfonate uptake permease (TSUP) (TC 2.A.102) family.</text>
</comment>
<feature type="transmembrane region" description="Helical" evidence="5">
    <location>
        <begin position="146"/>
        <end position="170"/>
    </location>
</feature>
<evidence type="ECO:0000256" key="2">
    <source>
        <dbReference type="ARBA" id="ARBA00022692"/>
    </source>
</evidence>
<evidence type="ECO:0000256" key="5">
    <source>
        <dbReference type="RuleBase" id="RU363041"/>
    </source>
</evidence>
<feature type="transmembrane region" description="Helical" evidence="5">
    <location>
        <begin position="7"/>
        <end position="36"/>
    </location>
</feature>
<organism evidence="6 7">
    <name type="scientific">Falsiroseomonas algicola</name>
    <dbReference type="NCBI Taxonomy" id="2716930"/>
    <lineage>
        <taxon>Bacteria</taxon>
        <taxon>Pseudomonadati</taxon>
        <taxon>Pseudomonadota</taxon>
        <taxon>Alphaproteobacteria</taxon>
        <taxon>Acetobacterales</taxon>
        <taxon>Roseomonadaceae</taxon>
        <taxon>Falsiroseomonas</taxon>
    </lineage>
</organism>
<keyword evidence="5" id="KW-1003">Cell membrane</keyword>
<dbReference type="AlphaFoldDB" id="A0A6M1LLM6"/>
<keyword evidence="4 5" id="KW-0472">Membrane</keyword>
<keyword evidence="7" id="KW-1185">Reference proteome</keyword>
<evidence type="ECO:0000256" key="3">
    <source>
        <dbReference type="ARBA" id="ARBA00022989"/>
    </source>
</evidence>
<dbReference type="Pfam" id="PF01925">
    <property type="entry name" value="TauE"/>
    <property type="match status" value="1"/>
</dbReference>
<evidence type="ECO:0000256" key="1">
    <source>
        <dbReference type="ARBA" id="ARBA00004141"/>
    </source>
</evidence>
<feature type="transmembrane region" description="Helical" evidence="5">
    <location>
        <begin position="48"/>
        <end position="70"/>
    </location>
</feature>
<name>A0A6M1LLM6_9PROT</name>
<comment type="caution">
    <text evidence="6">The sequence shown here is derived from an EMBL/GenBank/DDBJ whole genome shotgun (WGS) entry which is preliminary data.</text>
</comment>
<keyword evidence="2 5" id="KW-0812">Transmembrane</keyword>
<evidence type="ECO:0000313" key="6">
    <source>
        <dbReference type="EMBL" id="NGM20919.1"/>
    </source>
</evidence>
<evidence type="ECO:0000256" key="4">
    <source>
        <dbReference type="ARBA" id="ARBA00023136"/>
    </source>
</evidence>
<keyword evidence="3 5" id="KW-1133">Transmembrane helix</keyword>
<dbReference type="PANTHER" id="PTHR43483:SF3">
    <property type="entry name" value="MEMBRANE TRANSPORTER PROTEIN HI_0806-RELATED"/>
    <property type="match status" value="1"/>
</dbReference>
<dbReference type="GO" id="GO:0005886">
    <property type="term" value="C:plasma membrane"/>
    <property type="evidence" value="ECO:0007669"/>
    <property type="project" value="UniProtKB-SubCell"/>
</dbReference>
<gene>
    <name evidence="6" type="ORF">G3576_12910</name>
</gene>
<dbReference type="EMBL" id="JAAIKB010000004">
    <property type="protein sequence ID" value="NGM20919.1"/>
    <property type="molecule type" value="Genomic_DNA"/>
</dbReference>
<evidence type="ECO:0000313" key="7">
    <source>
        <dbReference type="Proteomes" id="UP000475385"/>
    </source>
</evidence>
<dbReference type="RefSeq" id="WP_164694811.1">
    <property type="nucleotide sequence ID" value="NZ_JAAIKB010000004.1"/>
</dbReference>
<dbReference type="PANTHER" id="PTHR43483">
    <property type="entry name" value="MEMBRANE TRANSPORTER PROTEIN HI_0806-RELATED"/>
    <property type="match status" value="1"/>
</dbReference>
<proteinExistence type="inferred from homology"/>
<feature type="transmembrane region" description="Helical" evidence="5">
    <location>
        <begin position="82"/>
        <end position="100"/>
    </location>
</feature>
<sequence>MDPAAMLLLAAGGAAIGAVGGLLGIGGGVIAVPLLLEVLAARGLPPDAATPIAIGTAQAVILLSSVSAALAHHRRGSVDAGLLRAWLPAVALGGLAGLALSPLLPVTLSLASFALVSLALAISLLRPAAAATGTEIPRGPLPPAAIGLLSSALGVGAGTLSGPVLGMLGVPLTRAIGAGAVFNLAVATPAAIGFGAMGMVDIPATLLLALPAMATAPGFAKLAARLPVGRLRLAFALCLLAIAARVGMRLLG</sequence>
<comment type="subcellular location">
    <subcellularLocation>
        <location evidence="5">Cell membrane</location>
        <topology evidence="5">Multi-pass membrane protein</topology>
    </subcellularLocation>
    <subcellularLocation>
        <location evidence="1">Membrane</location>
        <topology evidence="1">Multi-pass membrane protein</topology>
    </subcellularLocation>
</comment>
<protein>
    <recommendedName>
        <fullName evidence="5">Probable membrane transporter protein</fullName>
    </recommendedName>
</protein>